<comment type="similarity">
    <text evidence="6">Belongs to the methyltransferase superfamily. RNA methyltransferase RsmG family.</text>
</comment>
<evidence type="ECO:0000256" key="5">
    <source>
        <dbReference type="ARBA" id="ARBA00022691"/>
    </source>
</evidence>
<evidence type="ECO:0000256" key="3">
    <source>
        <dbReference type="ARBA" id="ARBA00022603"/>
    </source>
</evidence>
<dbReference type="CDD" id="cd02440">
    <property type="entry name" value="AdoMet_MTases"/>
    <property type="match status" value="1"/>
</dbReference>
<dbReference type="InterPro" id="IPR029063">
    <property type="entry name" value="SAM-dependent_MTases_sf"/>
</dbReference>
<dbReference type="RefSeq" id="WP_125228447.1">
    <property type="nucleotide sequence ID" value="NZ_RQYT01000026.1"/>
</dbReference>
<dbReference type="HAMAP" id="MF_00074">
    <property type="entry name" value="16SrRNA_methyltr_G"/>
    <property type="match status" value="1"/>
</dbReference>
<dbReference type="EMBL" id="RQYT01000026">
    <property type="protein sequence ID" value="RRD48953.1"/>
    <property type="molecule type" value="Genomic_DNA"/>
</dbReference>
<dbReference type="Gene3D" id="3.40.50.150">
    <property type="entry name" value="Vaccinia Virus protein VP39"/>
    <property type="match status" value="1"/>
</dbReference>
<feature type="binding site" evidence="6">
    <location>
        <position position="72"/>
    </location>
    <ligand>
        <name>S-adenosyl-L-methionine</name>
        <dbReference type="ChEBI" id="CHEBI:59789"/>
    </ligand>
</feature>
<evidence type="ECO:0000256" key="4">
    <source>
        <dbReference type="ARBA" id="ARBA00022679"/>
    </source>
</evidence>
<dbReference type="OrthoDB" id="9808773at2"/>
<dbReference type="InterPro" id="IPR003682">
    <property type="entry name" value="rRNA_ssu_MeTfrase_G"/>
</dbReference>
<dbReference type="PANTHER" id="PTHR31760:SF0">
    <property type="entry name" value="S-ADENOSYL-L-METHIONINE-DEPENDENT METHYLTRANSFERASES SUPERFAMILY PROTEIN"/>
    <property type="match status" value="1"/>
</dbReference>
<dbReference type="GO" id="GO:0070043">
    <property type="term" value="F:rRNA (guanine-N7-)-methyltransferase activity"/>
    <property type="evidence" value="ECO:0007669"/>
    <property type="project" value="UniProtKB-UniRule"/>
</dbReference>
<evidence type="ECO:0000313" key="7">
    <source>
        <dbReference type="EMBL" id="RRD48953.1"/>
    </source>
</evidence>
<dbReference type="SUPFAM" id="SSF53335">
    <property type="entry name" value="S-adenosyl-L-methionine-dependent methyltransferases"/>
    <property type="match status" value="1"/>
</dbReference>
<dbReference type="Pfam" id="PF02527">
    <property type="entry name" value="GidB"/>
    <property type="match status" value="1"/>
</dbReference>
<reference evidence="7 8" key="1">
    <citation type="submission" date="2018-11" db="EMBL/GenBank/DDBJ databases">
        <title>Genomes From Bacteria Associated with the Canine Oral Cavity: a Test Case for Automated Genome-Based Taxonomic Assignment.</title>
        <authorList>
            <person name="Coil D.A."/>
            <person name="Jospin G."/>
            <person name="Darling A.E."/>
            <person name="Wallis C."/>
            <person name="Davis I.J."/>
            <person name="Harris S."/>
            <person name="Eisen J.A."/>
            <person name="Holcombe L.J."/>
            <person name="O'Flynn C."/>
        </authorList>
    </citation>
    <scope>NUCLEOTIDE SEQUENCE [LARGE SCALE GENOMIC DNA]</scope>
    <source>
        <strain evidence="7 8">OH2822_COT-296</strain>
    </source>
</reference>
<comment type="subcellular location">
    <subcellularLocation>
        <location evidence="6">Cytoplasm</location>
    </subcellularLocation>
</comment>
<evidence type="ECO:0000256" key="2">
    <source>
        <dbReference type="ARBA" id="ARBA00022552"/>
    </source>
</evidence>
<feature type="binding site" evidence="6">
    <location>
        <position position="137"/>
    </location>
    <ligand>
        <name>S-adenosyl-L-methionine</name>
        <dbReference type="ChEBI" id="CHEBI:59789"/>
    </ligand>
</feature>
<keyword evidence="2 6" id="KW-0698">rRNA processing</keyword>
<sequence length="208" mass="22085">MSSEAAVRDALVERFPAAAAGLDAYAGILAGRGIEWGLLGPRETERIWSRHVSNSLALSDVVGSGLDVADVGSGAGLPGIPLALVRPDLRVTLVEPLLRRVSFLELAVADLGLEDRVTVLRARAEECKETFDVVTCRAVAPLEKLLKWTGGLFLPDGELLALKGATAEDEIKAASKLLDKRSLRAEVLEIRACAGVEGTRAVRVRPIG</sequence>
<feature type="binding site" evidence="6">
    <location>
        <begin position="124"/>
        <end position="125"/>
    </location>
    <ligand>
        <name>S-adenosyl-L-methionine</name>
        <dbReference type="ChEBI" id="CHEBI:59789"/>
    </ligand>
</feature>
<proteinExistence type="inferred from homology"/>
<evidence type="ECO:0000256" key="1">
    <source>
        <dbReference type="ARBA" id="ARBA00022490"/>
    </source>
</evidence>
<comment type="caution">
    <text evidence="6">Lacks conserved residue(s) required for the propagation of feature annotation.</text>
</comment>
<accession>A0A3P1WX61</accession>
<evidence type="ECO:0000313" key="8">
    <source>
        <dbReference type="Proteomes" id="UP000280935"/>
    </source>
</evidence>
<dbReference type="NCBIfam" id="TIGR00138">
    <property type="entry name" value="rsmG_gidB"/>
    <property type="match status" value="1"/>
</dbReference>
<organism evidence="7 8">
    <name type="scientific">Arachnia propionica</name>
    <dbReference type="NCBI Taxonomy" id="1750"/>
    <lineage>
        <taxon>Bacteria</taxon>
        <taxon>Bacillati</taxon>
        <taxon>Actinomycetota</taxon>
        <taxon>Actinomycetes</taxon>
        <taxon>Propionibacteriales</taxon>
        <taxon>Propionibacteriaceae</taxon>
        <taxon>Arachnia</taxon>
    </lineage>
</organism>
<dbReference type="EC" id="2.1.1.-" evidence="6"/>
<name>A0A3P1WX61_9ACTN</name>
<dbReference type="Proteomes" id="UP000280935">
    <property type="component" value="Unassembled WGS sequence"/>
</dbReference>
<protein>
    <recommendedName>
        <fullName evidence="6">Ribosomal RNA small subunit methyltransferase G</fullName>
        <ecNumber evidence="6">2.1.1.-</ecNumber>
    </recommendedName>
    <alternativeName>
        <fullName evidence="6">16S rRNA 7-methylguanosine methyltransferase</fullName>
        <shortName evidence="6">16S rRNA m7G methyltransferase</shortName>
    </alternativeName>
</protein>
<keyword evidence="1 6" id="KW-0963">Cytoplasm</keyword>
<evidence type="ECO:0000256" key="6">
    <source>
        <dbReference type="HAMAP-Rule" id="MF_00074"/>
    </source>
</evidence>
<dbReference type="PANTHER" id="PTHR31760">
    <property type="entry name" value="S-ADENOSYL-L-METHIONINE-DEPENDENT METHYLTRANSFERASES SUPERFAMILY PROTEIN"/>
    <property type="match status" value="1"/>
</dbReference>
<comment type="function">
    <text evidence="6">Specifically methylates the N7 position of a guanine in 16S rRNA.</text>
</comment>
<keyword evidence="3 6" id="KW-0489">Methyltransferase</keyword>
<gene>
    <name evidence="6 7" type="primary">rsmG</name>
    <name evidence="7" type="ORF">EII35_10620</name>
</gene>
<keyword evidence="4 6" id="KW-0808">Transferase</keyword>
<dbReference type="AlphaFoldDB" id="A0A3P1WX61"/>
<comment type="caution">
    <text evidence="7">The sequence shown here is derived from an EMBL/GenBank/DDBJ whole genome shotgun (WGS) entry which is preliminary data.</text>
</comment>
<keyword evidence="5 6" id="KW-0949">S-adenosyl-L-methionine</keyword>
<dbReference type="GO" id="GO:0005829">
    <property type="term" value="C:cytosol"/>
    <property type="evidence" value="ECO:0007669"/>
    <property type="project" value="TreeGrafter"/>
</dbReference>
<feature type="binding site" evidence="6">
    <location>
        <position position="77"/>
    </location>
    <ligand>
        <name>S-adenosyl-L-methionine</name>
        <dbReference type="ChEBI" id="CHEBI:59789"/>
    </ligand>
</feature>